<reference evidence="3" key="1">
    <citation type="journal article" date="2020" name="Stud. Mycol.">
        <title>101 Dothideomycetes genomes: a test case for predicting lifestyles and emergence of pathogens.</title>
        <authorList>
            <person name="Haridas S."/>
            <person name="Albert R."/>
            <person name="Binder M."/>
            <person name="Bloem J."/>
            <person name="Labutti K."/>
            <person name="Salamov A."/>
            <person name="Andreopoulos B."/>
            <person name="Baker S."/>
            <person name="Barry K."/>
            <person name="Bills G."/>
            <person name="Bluhm B."/>
            <person name="Cannon C."/>
            <person name="Castanera R."/>
            <person name="Culley D."/>
            <person name="Daum C."/>
            <person name="Ezra D."/>
            <person name="Gonzalez J."/>
            <person name="Henrissat B."/>
            <person name="Kuo A."/>
            <person name="Liang C."/>
            <person name="Lipzen A."/>
            <person name="Lutzoni F."/>
            <person name="Magnuson J."/>
            <person name="Mondo S."/>
            <person name="Nolan M."/>
            <person name="Ohm R."/>
            <person name="Pangilinan J."/>
            <person name="Park H.-J."/>
            <person name="Ramirez L."/>
            <person name="Alfaro M."/>
            <person name="Sun H."/>
            <person name="Tritt A."/>
            <person name="Yoshinaga Y."/>
            <person name="Zwiers L.-H."/>
            <person name="Turgeon B."/>
            <person name="Goodwin S."/>
            <person name="Spatafora J."/>
            <person name="Crous P."/>
            <person name="Grigoriev I."/>
        </authorList>
    </citation>
    <scope>NUCLEOTIDE SEQUENCE</scope>
    <source>
        <strain evidence="3">CBS 260.36</strain>
    </source>
</reference>
<protein>
    <recommendedName>
        <fullName evidence="2">Methyltransferase domain-containing protein</fullName>
    </recommendedName>
</protein>
<dbReference type="EMBL" id="ML996085">
    <property type="protein sequence ID" value="KAF2153366.1"/>
    <property type="molecule type" value="Genomic_DNA"/>
</dbReference>
<feature type="domain" description="Methyltransferase" evidence="2">
    <location>
        <begin position="138"/>
        <end position="375"/>
    </location>
</feature>
<keyword evidence="4" id="KW-1185">Reference proteome</keyword>
<name>A0A9P4J2N5_9PEZI</name>
<evidence type="ECO:0000259" key="2">
    <source>
        <dbReference type="Pfam" id="PF13679"/>
    </source>
</evidence>
<organism evidence="3 4">
    <name type="scientific">Myriangium duriaei CBS 260.36</name>
    <dbReference type="NCBI Taxonomy" id="1168546"/>
    <lineage>
        <taxon>Eukaryota</taxon>
        <taxon>Fungi</taxon>
        <taxon>Dikarya</taxon>
        <taxon>Ascomycota</taxon>
        <taxon>Pezizomycotina</taxon>
        <taxon>Dothideomycetes</taxon>
        <taxon>Dothideomycetidae</taxon>
        <taxon>Myriangiales</taxon>
        <taxon>Myriangiaceae</taxon>
        <taxon>Myriangium</taxon>
    </lineage>
</organism>
<dbReference type="AlphaFoldDB" id="A0A9P4J2N5"/>
<dbReference type="PANTHER" id="PTHR12496">
    <property type="entry name" value="CGI-41 METHYLTRANSFERASE"/>
    <property type="match status" value="1"/>
</dbReference>
<accession>A0A9P4J2N5</accession>
<dbReference type="InterPro" id="IPR052220">
    <property type="entry name" value="METTL25"/>
</dbReference>
<dbReference type="Proteomes" id="UP000799439">
    <property type="component" value="Unassembled WGS sequence"/>
</dbReference>
<evidence type="ECO:0000313" key="3">
    <source>
        <dbReference type="EMBL" id="KAF2153366.1"/>
    </source>
</evidence>
<feature type="region of interest" description="Disordered" evidence="1">
    <location>
        <begin position="475"/>
        <end position="498"/>
    </location>
</feature>
<dbReference type="Pfam" id="PF13679">
    <property type="entry name" value="Methyltransf_32"/>
    <property type="match status" value="1"/>
</dbReference>
<dbReference type="InterPro" id="IPR025714">
    <property type="entry name" value="Methyltranfer_dom"/>
</dbReference>
<dbReference type="PANTHER" id="PTHR12496:SF0">
    <property type="entry name" value="METHYLTRANSFERASE DOMAIN-CONTAINING PROTEIN"/>
    <property type="match status" value="1"/>
</dbReference>
<proteinExistence type="predicted"/>
<evidence type="ECO:0000313" key="4">
    <source>
        <dbReference type="Proteomes" id="UP000799439"/>
    </source>
</evidence>
<evidence type="ECO:0000256" key="1">
    <source>
        <dbReference type="SAM" id="MobiDB-lite"/>
    </source>
</evidence>
<sequence>MGPEYPLPISGDFTSTDQYVEELLDFVTASPTLTTLCGGVHILDFFTTEPDLYSSVIPQSWREFFAELDIMDLLDLLMRDDLATIRYRGYKNGSMPPPEFLEYIENVRRLSFNRTFDPPDGSQTPKIDRDVALGMGIKKVHEVGHFSRFIHDLSATISAESASQGITHLIDLGSGQGYLLRALASTPYHHNSVGVESRQNNIDGSKNWDIMAKLAPKPKIRRDKKTFRAERAAAKANGTVVAKPDPSVRGERGFFHHPGLPETNGDPEQEDIHVSTVGKGSVQYISHYLVDGDLTRVVQQIVSPSALSQVANSEEPLTQDEANSLPRAALTDVNALVISLHSCGNLLHHGLRSLLLTPSVRAVAMVGCCYNLLTERLGPPSYKLPNLRAPNARLEELAAAHDPHGFPMSNKFCTYTHPTSTEVGVRLNITARMMAVQAPQNWGTDDSAAFFTRHFYRALLQRIFVDLKLIPAPSAAASPPPTSTIPETGEEGEEKPDSTPVILGSLPARAYASFTTYVRAAASKLSRHTLHPSTASRGAAFAAALSALSDEQIAAYETRFAHRRHQMATVWSLMAFSAGAVEALIVTDRWLWLREQEEVGTAWVQSVFEYGVSPRNLVVVGVKR</sequence>
<comment type="caution">
    <text evidence="3">The sequence shown here is derived from an EMBL/GenBank/DDBJ whole genome shotgun (WGS) entry which is preliminary data.</text>
</comment>
<gene>
    <name evidence="3" type="ORF">K461DRAFT_225110</name>
</gene>
<dbReference type="OrthoDB" id="10258156at2759"/>